<organism evidence="1 2">
    <name type="scientific">Paramecium pentaurelia</name>
    <dbReference type="NCBI Taxonomy" id="43138"/>
    <lineage>
        <taxon>Eukaryota</taxon>
        <taxon>Sar</taxon>
        <taxon>Alveolata</taxon>
        <taxon>Ciliophora</taxon>
        <taxon>Intramacronucleata</taxon>
        <taxon>Oligohymenophorea</taxon>
        <taxon>Peniculida</taxon>
        <taxon>Parameciidae</taxon>
        <taxon>Paramecium</taxon>
    </lineage>
</organism>
<accession>A0A8S1XBJ7</accession>
<protein>
    <submittedName>
        <fullName evidence="1">Uncharacterized protein</fullName>
    </submittedName>
</protein>
<sequence length="62" mass="7474">MSGLIKRQTWRLLQFKYNGKVLLDILFSFSKMNPKNNNQQEQHQVLIIWLFPFYSCPLVTKE</sequence>
<proteinExistence type="predicted"/>
<name>A0A8S1XBJ7_9CILI</name>
<dbReference type="EMBL" id="CAJJDO010000118">
    <property type="protein sequence ID" value="CAD8198440.1"/>
    <property type="molecule type" value="Genomic_DNA"/>
</dbReference>
<dbReference type="Proteomes" id="UP000689195">
    <property type="component" value="Unassembled WGS sequence"/>
</dbReference>
<evidence type="ECO:0000313" key="1">
    <source>
        <dbReference type="EMBL" id="CAD8198440.1"/>
    </source>
</evidence>
<dbReference type="AlphaFoldDB" id="A0A8S1XBJ7"/>
<comment type="caution">
    <text evidence="1">The sequence shown here is derived from an EMBL/GenBank/DDBJ whole genome shotgun (WGS) entry which is preliminary data.</text>
</comment>
<reference evidence="1" key="1">
    <citation type="submission" date="2021-01" db="EMBL/GenBank/DDBJ databases">
        <authorList>
            <consortium name="Genoscope - CEA"/>
            <person name="William W."/>
        </authorList>
    </citation>
    <scope>NUCLEOTIDE SEQUENCE</scope>
</reference>
<evidence type="ECO:0000313" key="2">
    <source>
        <dbReference type="Proteomes" id="UP000689195"/>
    </source>
</evidence>
<keyword evidence="2" id="KW-1185">Reference proteome</keyword>
<gene>
    <name evidence="1" type="ORF">PPENT_87.1.T1180140</name>
</gene>